<reference evidence="2" key="2">
    <citation type="submission" date="2023-06" db="EMBL/GenBank/DDBJ databases">
        <authorList>
            <consortium name="Lawrence Berkeley National Laboratory"/>
            <person name="Haridas S."/>
            <person name="Hensen N."/>
            <person name="Bonometti L."/>
            <person name="Westerberg I."/>
            <person name="Brannstrom I.O."/>
            <person name="Guillou S."/>
            <person name="Cros-Aarteil S."/>
            <person name="Calhoun S."/>
            <person name="Kuo A."/>
            <person name="Mondo S."/>
            <person name="Pangilinan J."/>
            <person name="Riley R."/>
            <person name="Labutti K."/>
            <person name="Andreopoulos B."/>
            <person name="Lipzen A."/>
            <person name="Chen C."/>
            <person name="Yanf M."/>
            <person name="Daum C."/>
            <person name="Ng V."/>
            <person name="Clum A."/>
            <person name="Steindorff A."/>
            <person name="Ohm R."/>
            <person name="Martin F."/>
            <person name="Silar P."/>
            <person name="Natvig D."/>
            <person name="Lalanne C."/>
            <person name="Gautier V."/>
            <person name="Ament-Velasquez S.L."/>
            <person name="Kruys A."/>
            <person name="Hutchinson M.I."/>
            <person name="Powell A.J."/>
            <person name="Barry K."/>
            <person name="Miller A.N."/>
            <person name="Grigoriev I.V."/>
            <person name="Debuchy R."/>
            <person name="Gladieux P."/>
            <person name="Thoren M.H."/>
            <person name="Johannesson H."/>
        </authorList>
    </citation>
    <scope>NUCLEOTIDE SEQUENCE</scope>
    <source>
        <strain evidence="2">CBS 955.72</strain>
    </source>
</reference>
<proteinExistence type="predicted"/>
<sequence>MYPLLPLLLLPLSHALPSPLAPYHNWNLSSTASPKSNLTTPLNKRPPAFLAPAALSIYDVATGAIDCLPPTGSGLVAKSPTNSGHDKTTLVTFRYTQQTAGKTCQLFLFLDAAAKAAGSRQVDVFTSLAPAPPSLDCPSTWPPGNQRDNQLGRMDVVIGGLARWDWTSSGYLTKPGPCRKVGSVEAFELVGVGDEDYVRWTQAYGSGLRIGYW</sequence>
<name>A0AAJ0MCI6_9PEZI</name>
<dbReference type="AlphaFoldDB" id="A0AAJ0MCI6"/>
<dbReference type="Proteomes" id="UP001275084">
    <property type="component" value="Unassembled WGS sequence"/>
</dbReference>
<feature type="chain" id="PRO_5042466493" evidence="1">
    <location>
        <begin position="16"/>
        <end position="213"/>
    </location>
</feature>
<organism evidence="2 3">
    <name type="scientific">Lasiosphaeria hispida</name>
    <dbReference type="NCBI Taxonomy" id="260671"/>
    <lineage>
        <taxon>Eukaryota</taxon>
        <taxon>Fungi</taxon>
        <taxon>Dikarya</taxon>
        <taxon>Ascomycota</taxon>
        <taxon>Pezizomycotina</taxon>
        <taxon>Sordariomycetes</taxon>
        <taxon>Sordariomycetidae</taxon>
        <taxon>Sordariales</taxon>
        <taxon>Lasiosphaeriaceae</taxon>
        <taxon>Lasiosphaeria</taxon>
    </lineage>
</organism>
<keyword evidence="3" id="KW-1185">Reference proteome</keyword>
<dbReference type="EMBL" id="JAUIQD010000005">
    <property type="protein sequence ID" value="KAK3349657.1"/>
    <property type="molecule type" value="Genomic_DNA"/>
</dbReference>
<gene>
    <name evidence="2" type="ORF">B0T25DRAFT_247491</name>
</gene>
<keyword evidence="1" id="KW-0732">Signal</keyword>
<evidence type="ECO:0000313" key="3">
    <source>
        <dbReference type="Proteomes" id="UP001275084"/>
    </source>
</evidence>
<accession>A0AAJ0MCI6</accession>
<protein>
    <submittedName>
        <fullName evidence="2">IDI-3 protein</fullName>
    </submittedName>
</protein>
<feature type="signal peptide" evidence="1">
    <location>
        <begin position="1"/>
        <end position="15"/>
    </location>
</feature>
<reference evidence="2" key="1">
    <citation type="journal article" date="2023" name="Mol. Phylogenet. Evol.">
        <title>Genome-scale phylogeny and comparative genomics of the fungal order Sordariales.</title>
        <authorList>
            <person name="Hensen N."/>
            <person name="Bonometti L."/>
            <person name="Westerberg I."/>
            <person name="Brannstrom I.O."/>
            <person name="Guillou S."/>
            <person name="Cros-Aarteil S."/>
            <person name="Calhoun S."/>
            <person name="Haridas S."/>
            <person name="Kuo A."/>
            <person name="Mondo S."/>
            <person name="Pangilinan J."/>
            <person name="Riley R."/>
            <person name="LaButti K."/>
            <person name="Andreopoulos B."/>
            <person name="Lipzen A."/>
            <person name="Chen C."/>
            <person name="Yan M."/>
            <person name="Daum C."/>
            <person name="Ng V."/>
            <person name="Clum A."/>
            <person name="Steindorff A."/>
            <person name="Ohm R.A."/>
            <person name="Martin F."/>
            <person name="Silar P."/>
            <person name="Natvig D.O."/>
            <person name="Lalanne C."/>
            <person name="Gautier V."/>
            <person name="Ament-Velasquez S.L."/>
            <person name="Kruys A."/>
            <person name="Hutchinson M.I."/>
            <person name="Powell A.J."/>
            <person name="Barry K."/>
            <person name="Miller A.N."/>
            <person name="Grigoriev I.V."/>
            <person name="Debuchy R."/>
            <person name="Gladieux P."/>
            <person name="Hiltunen Thoren M."/>
            <person name="Johannesson H."/>
        </authorList>
    </citation>
    <scope>NUCLEOTIDE SEQUENCE</scope>
    <source>
        <strain evidence="2">CBS 955.72</strain>
    </source>
</reference>
<comment type="caution">
    <text evidence="2">The sequence shown here is derived from an EMBL/GenBank/DDBJ whole genome shotgun (WGS) entry which is preliminary data.</text>
</comment>
<evidence type="ECO:0000313" key="2">
    <source>
        <dbReference type="EMBL" id="KAK3349657.1"/>
    </source>
</evidence>
<evidence type="ECO:0000256" key="1">
    <source>
        <dbReference type="SAM" id="SignalP"/>
    </source>
</evidence>